<keyword evidence="3" id="KW-0288">FMN</keyword>
<dbReference type="InterPro" id="IPR044152">
    <property type="entry name" value="YqjM-like"/>
</dbReference>
<dbReference type="PANTHER" id="PTHR43303:SF4">
    <property type="entry name" value="NADPH DEHYDROGENASE C23G7.10C-RELATED"/>
    <property type="match status" value="1"/>
</dbReference>
<name>A0A6J7XU26_9ZZZZ</name>
<evidence type="ECO:0000313" key="8">
    <source>
        <dbReference type="EMBL" id="CAB5240854.1"/>
    </source>
</evidence>
<gene>
    <name evidence="7" type="ORF">UFOPK3181_00794</name>
    <name evidence="8" type="ORF">UFOPK3520_00854</name>
</gene>
<protein>
    <submittedName>
        <fullName evidence="8">Unannotated protein</fullName>
    </submittedName>
</protein>
<dbReference type="InterPro" id="IPR013785">
    <property type="entry name" value="Aldolase_TIM"/>
</dbReference>
<organism evidence="8">
    <name type="scientific">freshwater metagenome</name>
    <dbReference type="NCBI Taxonomy" id="449393"/>
    <lineage>
        <taxon>unclassified sequences</taxon>
        <taxon>metagenomes</taxon>
        <taxon>ecological metagenomes</taxon>
    </lineage>
</organism>
<keyword evidence="2" id="KW-0285">Flavoprotein</keyword>
<evidence type="ECO:0000256" key="3">
    <source>
        <dbReference type="ARBA" id="ARBA00022643"/>
    </source>
</evidence>
<dbReference type="GO" id="GO:0010181">
    <property type="term" value="F:FMN binding"/>
    <property type="evidence" value="ECO:0007669"/>
    <property type="project" value="InterPro"/>
</dbReference>
<dbReference type="AlphaFoldDB" id="A0A6J7XU26"/>
<dbReference type="GO" id="GO:0003959">
    <property type="term" value="F:NADPH dehydrogenase activity"/>
    <property type="evidence" value="ECO:0007669"/>
    <property type="project" value="InterPro"/>
</dbReference>
<evidence type="ECO:0000256" key="1">
    <source>
        <dbReference type="ARBA" id="ARBA00001917"/>
    </source>
</evidence>
<feature type="domain" description="NADH:flavin oxidoreductase/NADH oxidase N-terminal" evidence="6">
    <location>
        <begin position="4"/>
        <end position="337"/>
    </location>
</feature>
<evidence type="ECO:0000256" key="4">
    <source>
        <dbReference type="ARBA" id="ARBA00022857"/>
    </source>
</evidence>
<evidence type="ECO:0000313" key="7">
    <source>
        <dbReference type="EMBL" id="CAB4829530.1"/>
    </source>
</evidence>
<evidence type="ECO:0000256" key="5">
    <source>
        <dbReference type="ARBA" id="ARBA00023002"/>
    </source>
</evidence>
<comment type="cofactor">
    <cofactor evidence="1">
        <name>FMN</name>
        <dbReference type="ChEBI" id="CHEBI:58210"/>
    </cofactor>
</comment>
<dbReference type="GO" id="GO:0050661">
    <property type="term" value="F:NADP binding"/>
    <property type="evidence" value="ECO:0007669"/>
    <property type="project" value="InterPro"/>
</dbReference>
<dbReference type="Pfam" id="PF00724">
    <property type="entry name" value="Oxidored_FMN"/>
    <property type="match status" value="1"/>
</dbReference>
<dbReference type="SUPFAM" id="SSF51395">
    <property type="entry name" value="FMN-linked oxidoreductases"/>
    <property type="match status" value="1"/>
</dbReference>
<dbReference type="InterPro" id="IPR001155">
    <property type="entry name" value="OxRdtase_FMN_N"/>
</dbReference>
<dbReference type="Gene3D" id="3.20.20.70">
    <property type="entry name" value="Aldolase class I"/>
    <property type="match status" value="1"/>
</dbReference>
<evidence type="ECO:0000256" key="2">
    <source>
        <dbReference type="ARBA" id="ARBA00022630"/>
    </source>
</evidence>
<sequence>MNTLFDPLTIGSVTFQNRVWVSPMCQYSAIDGLISDWHQAHLNAFATGGPGLIMVEATGVVPEGRISIACTSLHTQAHADAFKPMIDFAHSHNVKMGIQLAHAGRKASTMRPWDDHRMATTEEGGWQSVSSSAIAFHGYTEPRALTVDEIHQLTVEFVAAAKRAIAVGFDVIEIHAAHGYLMHQFYSPLANTRTDEYGGSFENRVRFLLETVVAVRAAIPASTPLFVRISATDWVDGGWNLVDSIELCTQLKALGVDLIDVSTGGNVHNAPIKATPGFQVPFAAAIRTEAHVMTAAVGLITEAEQAQYIIETGEADAVFLARAMIRNPRWALNAAEKLGVKIPWPHQLERGQTI</sequence>
<dbReference type="EMBL" id="CAFBSF010000064">
    <property type="protein sequence ID" value="CAB5240854.1"/>
    <property type="molecule type" value="Genomic_DNA"/>
</dbReference>
<evidence type="ECO:0000259" key="6">
    <source>
        <dbReference type="Pfam" id="PF00724"/>
    </source>
</evidence>
<keyword evidence="4" id="KW-0521">NADP</keyword>
<proteinExistence type="predicted"/>
<reference evidence="8" key="1">
    <citation type="submission" date="2020-05" db="EMBL/GenBank/DDBJ databases">
        <authorList>
            <person name="Chiriac C."/>
            <person name="Salcher M."/>
            <person name="Ghai R."/>
            <person name="Kavagutti S V."/>
        </authorList>
    </citation>
    <scope>NUCLEOTIDE SEQUENCE</scope>
</reference>
<keyword evidence="5" id="KW-0560">Oxidoreductase</keyword>
<dbReference type="PANTHER" id="PTHR43303">
    <property type="entry name" value="NADPH DEHYDROGENASE C23G7.10C-RELATED"/>
    <property type="match status" value="1"/>
</dbReference>
<dbReference type="CDD" id="cd02932">
    <property type="entry name" value="OYE_YqiM_FMN"/>
    <property type="match status" value="1"/>
</dbReference>
<accession>A0A6J7XU26</accession>
<dbReference type="EMBL" id="CAFABG010000056">
    <property type="protein sequence ID" value="CAB4829530.1"/>
    <property type="molecule type" value="Genomic_DNA"/>
</dbReference>